<evidence type="ECO:0000313" key="3">
    <source>
        <dbReference type="Proteomes" id="UP001233172"/>
    </source>
</evidence>
<dbReference type="InterPro" id="IPR036179">
    <property type="entry name" value="Ig-like_dom_sf"/>
</dbReference>
<dbReference type="SUPFAM" id="SSF48726">
    <property type="entry name" value="Immunoglobulin"/>
    <property type="match status" value="1"/>
</dbReference>
<dbReference type="Gene3D" id="2.60.40.10">
    <property type="entry name" value="Immunoglobulins"/>
    <property type="match status" value="1"/>
</dbReference>
<gene>
    <name evidence="2" type="ORF">Bpfe_014563</name>
</gene>
<organism evidence="2 3">
    <name type="scientific">Biomphalaria pfeifferi</name>
    <name type="common">Bloodfluke planorb</name>
    <name type="synonym">Freshwater snail</name>
    <dbReference type="NCBI Taxonomy" id="112525"/>
    <lineage>
        <taxon>Eukaryota</taxon>
        <taxon>Metazoa</taxon>
        <taxon>Spiralia</taxon>
        <taxon>Lophotrochozoa</taxon>
        <taxon>Mollusca</taxon>
        <taxon>Gastropoda</taxon>
        <taxon>Heterobranchia</taxon>
        <taxon>Euthyneura</taxon>
        <taxon>Panpulmonata</taxon>
        <taxon>Hygrophila</taxon>
        <taxon>Lymnaeoidea</taxon>
        <taxon>Planorbidae</taxon>
        <taxon>Biomphalaria</taxon>
    </lineage>
</organism>
<reference evidence="2" key="2">
    <citation type="submission" date="2023-04" db="EMBL/GenBank/DDBJ databases">
        <authorList>
            <person name="Bu L."/>
            <person name="Lu L."/>
            <person name="Laidemitt M.R."/>
            <person name="Zhang S.M."/>
            <person name="Mutuku M."/>
            <person name="Mkoji G."/>
            <person name="Steinauer M."/>
            <person name="Loker E.S."/>
        </authorList>
    </citation>
    <scope>NUCLEOTIDE SEQUENCE</scope>
    <source>
        <strain evidence="2">KasaAsao</strain>
        <tissue evidence="2">Whole Snail</tissue>
    </source>
</reference>
<comment type="caution">
    <text evidence="2">The sequence shown here is derived from an EMBL/GenBank/DDBJ whole genome shotgun (WGS) entry which is preliminary data.</text>
</comment>
<evidence type="ECO:0000313" key="2">
    <source>
        <dbReference type="EMBL" id="KAK0056162.1"/>
    </source>
</evidence>
<proteinExistence type="predicted"/>
<name>A0AAD8F913_BIOPF</name>
<dbReference type="EMBL" id="JASAOG010000064">
    <property type="protein sequence ID" value="KAK0056162.1"/>
    <property type="molecule type" value="Genomic_DNA"/>
</dbReference>
<keyword evidence="3" id="KW-1185">Reference proteome</keyword>
<dbReference type="InterPro" id="IPR013783">
    <property type="entry name" value="Ig-like_fold"/>
</dbReference>
<dbReference type="AlphaFoldDB" id="A0AAD8F913"/>
<dbReference type="Pfam" id="PF07679">
    <property type="entry name" value="I-set"/>
    <property type="match status" value="1"/>
</dbReference>
<feature type="non-terminal residue" evidence="2">
    <location>
        <position position="1"/>
    </location>
</feature>
<feature type="domain" description="Ig-like" evidence="1">
    <location>
        <begin position="1"/>
        <end position="51"/>
    </location>
</feature>
<dbReference type="InterPro" id="IPR007110">
    <property type="entry name" value="Ig-like_dom"/>
</dbReference>
<protein>
    <submittedName>
        <fullName evidence="2">Neuroglian</fullName>
    </submittedName>
</protein>
<evidence type="ECO:0000259" key="1">
    <source>
        <dbReference type="PROSITE" id="PS50835"/>
    </source>
</evidence>
<dbReference type="Proteomes" id="UP001233172">
    <property type="component" value="Unassembled WGS sequence"/>
</dbReference>
<reference evidence="2" key="1">
    <citation type="journal article" date="2023" name="PLoS Negl. Trop. Dis.">
        <title>A genome sequence for Biomphalaria pfeifferi, the major vector snail for the human-infecting parasite Schistosoma mansoni.</title>
        <authorList>
            <person name="Bu L."/>
            <person name="Lu L."/>
            <person name="Laidemitt M.R."/>
            <person name="Zhang S.M."/>
            <person name="Mutuku M."/>
            <person name="Mkoji G."/>
            <person name="Steinauer M."/>
            <person name="Loker E.S."/>
        </authorList>
    </citation>
    <scope>NUCLEOTIDE SEQUENCE</scope>
    <source>
        <strain evidence="2">KasaAsao</strain>
    </source>
</reference>
<dbReference type="PROSITE" id="PS50835">
    <property type="entry name" value="IG_LIKE"/>
    <property type="match status" value="1"/>
</dbReference>
<feature type="non-terminal residue" evidence="2">
    <location>
        <position position="51"/>
    </location>
</feature>
<accession>A0AAD8F913</accession>
<sequence length="51" mass="5656">YTWKRADAAYSPEGNDERVVLQKAVGTLIINSPEDKDEGIYQCFASNSFGT</sequence>
<dbReference type="InterPro" id="IPR013098">
    <property type="entry name" value="Ig_I-set"/>
</dbReference>